<name>A0A419W3M8_9BACT</name>
<dbReference type="Proteomes" id="UP000283387">
    <property type="component" value="Unassembled WGS sequence"/>
</dbReference>
<accession>A0A419W3M8</accession>
<dbReference type="EMBL" id="RAPN01000001">
    <property type="protein sequence ID" value="RKD90091.1"/>
    <property type="molecule type" value="Genomic_DNA"/>
</dbReference>
<protein>
    <submittedName>
        <fullName evidence="2">Uncharacterized protein</fullName>
    </submittedName>
</protein>
<comment type="caution">
    <text evidence="2">The sequence shown here is derived from an EMBL/GenBank/DDBJ whole genome shotgun (WGS) entry which is preliminary data.</text>
</comment>
<gene>
    <name evidence="2" type="ORF">BC643_0427</name>
</gene>
<evidence type="ECO:0000256" key="1">
    <source>
        <dbReference type="SAM" id="MobiDB-lite"/>
    </source>
</evidence>
<organism evidence="2 3">
    <name type="scientific">Mangrovibacterium diazotrophicum</name>
    <dbReference type="NCBI Taxonomy" id="1261403"/>
    <lineage>
        <taxon>Bacteria</taxon>
        <taxon>Pseudomonadati</taxon>
        <taxon>Bacteroidota</taxon>
        <taxon>Bacteroidia</taxon>
        <taxon>Marinilabiliales</taxon>
        <taxon>Prolixibacteraceae</taxon>
        <taxon>Mangrovibacterium</taxon>
    </lineage>
</organism>
<evidence type="ECO:0000313" key="3">
    <source>
        <dbReference type="Proteomes" id="UP000283387"/>
    </source>
</evidence>
<feature type="compositionally biased region" description="Acidic residues" evidence="1">
    <location>
        <begin position="60"/>
        <end position="70"/>
    </location>
</feature>
<feature type="compositionally biased region" description="Basic residues" evidence="1">
    <location>
        <begin position="1"/>
        <end position="11"/>
    </location>
</feature>
<sequence>MKSNKNSKKNFKTSDNERNDIGSQHSKGAKKDRSGKKRLSIYDEFDEEDLDMMNYKRDDDDFEDEEDDED</sequence>
<feature type="region of interest" description="Disordered" evidence="1">
    <location>
        <begin position="1"/>
        <end position="70"/>
    </location>
</feature>
<keyword evidence="3" id="KW-1185">Reference proteome</keyword>
<dbReference type="AlphaFoldDB" id="A0A419W3M8"/>
<feature type="compositionally biased region" description="Basic residues" evidence="1">
    <location>
        <begin position="27"/>
        <end position="39"/>
    </location>
</feature>
<dbReference type="OrthoDB" id="10004136at2"/>
<evidence type="ECO:0000313" key="2">
    <source>
        <dbReference type="EMBL" id="RKD90091.1"/>
    </source>
</evidence>
<reference evidence="2 3" key="1">
    <citation type="submission" date="2018-09" db="EMBL/GenBank/DDBJ databases">
        <title>Genomic Encyclopedia of Archaeal and Bacterial Type Strains, Phase II (KMG-II): from individual species to whole genera.</title>
        <authorList>
            <person name="Goeker M."/>
        </authorList>
    </citation>
    <scope>NUCLEOTIDE SEQUENCE [LARGE SCALE GENOMIC DNA]</scope>
    <source>
        <strain evidence="2 3">DSM 27148</strain>
    </source>
</reference>
<dbReference type="RefSeq" id="WP_120271522.1">
    <property type="nucleotide sequence ID" value="NZ_RAPN01000001.1"/>
</dbReference>
<proteinExistence type="predicted"/>